<dbReference type="InterPro" id="IPR001647">
    <property type="entry name" value="HTH_TetR"/>
</dbReference>
<protein>
    <submittedName>
        <fullName evidence="4">TetR/AcrR family transcriptional regulator</fullName>
    </submittedName>
</protein>
<evidence type="ECO:0000256" key="2">
    <source>
        <dbReference type="SAM" id="MobiDB-lite"/>
    </source>
</evidence>
<dbReference type="RefSeq" id="WP_210891263.1">
    <property type="nucleotide sequence ID" value="NZ_JAGPYQ010000002.1"/>
</dbReference>
<gene>
    <name evidence="4" type="ORF">J8N05_37810</name>
</gene>
<comment type="caution">
    <text evidence="4">The sequence shown here is derived from an EMBL/GenBank/DDBJ whole genome shotgun (WGS) entry which is preliminary data.</text>
</comment>
<sequence length="236" mass="25714">MGDTHRTRPAAAEQGRAGGTVDSVQARTGRGAGTREAIMAAAERLYAEHGLSNVSNRQIGEAAGQGNTTAVSYHFGSKATLVRAIMTRHGTQVDLIRTRHVEAAGDSSELRDWVRCLLRPVTEHHAALGVPSWHARFAAQVMTDPLMRTLVEDESLTRDSLRRTLQGLGRCLYDIVPPEVRPLRAEMARHLITHVCAERERTLADAATEPGTSWERTADALEDALVGLLAAPTTRR</sequence>
<dbReference type="InterPro" id="IPR009057">
    <property type="entry name" value="Homeodomain-like_sf"/>
</dbReference>
<reference evidence="4 5" key="1">
    <citation type="submission" date="2021-04" db="EMBL/GenBank/DDBJ databases">
        <authorList>
            <person name="Tang X."/>
            <person name="Zhou X."/>
            <person name="Chen X."/>
            <person name="Cernava T."/>
            <person name="Zhang C."/>
        </authorList>
    </citation>
    <scope>NUCLEOTIDE SEQUENCE [LARGE SCALE GENOMIC DNA]</scope>
    <source>
        <strain evidence="4 5">BH-SS-21</strain>
    </source>
</reference>
<dbReference type="AlphaFoldDB" id="A0A940Y6E0"/>
<keyword evidence="1" id="KW-0238">DNA-binding</keyword>
<evidence type="ECO:0000313" key="4">
    <source>
        <dbReference type="EMBL" id="MBQ0853926.1"/>
    </source>
</evidence>
<dbReference type="GO" id="GO:0003677">
    <property type="term" value="F:DNA binding"/>
    <property type="evidence" value="ECO:0007669"/>
    <property type="project" value="UniProtKB-KW"/>
</dbReference>
<feature type="domain" description="HTH tetR-type" evidence="3">
    <location>
        <begin position="38"/>
        <end position="85"/>
    </location>
</feature>
<keyword evidence="5" id="KW-1185">Reference proteome</keyword>
<evidence type="ECO:0000313" key="5">
    <source>
        <dbReference type="Proteomes" id="UP000677413"/>
    </source>
</evidence>
<dbReference type="Proteomes" id="UP000677413">
    <property type="component" value="Unassembled WGS sequence"/>
</dbReference>
<dbReference type="SUPFAM" id="SSF46689">
    <property type="entry name" value="Homeodomain-like"/>
    <property type="match status" value="1"/>
</dbReference>
<accession>A0A940Y6E0</accession>
<dbReference type="Pfam" id="PF00440">
    <property type="entry name" value="TetR_N"/>
    <property type="match status" value="1"/>
</dbReference>
<feature type="region of interest" description="Disordered" evidence="2">
    <location>
        <begin position="1"/>
        <end position="32"/>
    </location>
</feature>
<evidence type="ECO:0000259" key="3">
    <source>
        <dbReference type="Pfam" id="PF00440"/>
    </source>
</evidence>
<organism evidence="4 5">
    <name type="scientific">Streptomyces liliiviolaceus</name>
    <dbReference type="NCBI Taxonomy" id="2823109"/>
    <lineage>
        <taxon>Bacteria</taxon>
        <taxon>Bacillati</taxon>
        <taxon>Actinomycetota</taxon>
        <taxon>Actinomycetes</taxon>
        <taxon>Kitasatosporales</taxon>
        <taxon>Streptomycetaceae</taxon>
        <taxon>Streptomyces</taxon>
    </lineage>
</organism>
<proteinExistence type="predicted"/>
<name>A0A940Y6E0_9ACTN</name>
<dbReference type="Gene3D" id="1.10.357.10">
    <property type="entry name" value="Tetracycline Repressor, domain 2"/>
    <property type="match status" value="1"/>
</dbReference>
<dbReference type="EMBL" id="JAGPYQ010000002">
    <property type="protein sequence ID" value="MBQ0853926.1"/>
    <property type="molecule type" value="Genomic_DNA"/>
</dbReference>
<evidence type="ECO:0000256" key="1">
    <source>
        <dbReference type="ARBA" id="ARBA00023125"/>
    </source>
</evidence>